<evidence type="ECO:0000313" key="3">
    <source>
        <dbReference type="Proteomes" id="UP000624244"/>
    </source>
</evidence>
<protein>
    <recommendedName>
        <fullName evidence="1">Heterokaryon incompatibility domain-containing protein</fullName>
    </recommendedName>
</protein>
<reference evidence="2" key="1">
    <citation type="submission" date="2019-11" db="EMBL/GenBank/DDBJ databases">
        <title>Bipolaris sorokiniana Genome sequencing.</title>
        <authorList>
            <person name="Wang H."/>
        </authorList>
    </citation>
    <scope>NUCLEOTIDE SEQUENCE</scope>
</reference>
<dbReference type="Proteomes" id="UP000624244">
    <property type="component" value="Unassembled WGS sequence"/>
</dbReference>
<dbReference type="InterPro" id="IPR010730">
    <property type="entry name" value="HET"/>
</dbReference>
<comment type="caution">
    <text evidence="2">The sequence shown here is derived from an EMBL/GenBank/DDBJ whole genome shotgun (WGS) entry which is preliminary data.</text>
</comment>
<evidence type="ECO:0000259" key="1">
    <source>
        <dbReference type="Pfam" id="PF06985"/>
    </source>
</evidence>
<organism evidence="2 3">
    <name type="scientific">Cochliobolus sativus</name>
    <name type="common">Common root rot and spot blotch fungus</name>
    <name type="synonym">Bipolaris sorokiniana</name>
    <dbReference type="NCBI Taxonomy" id="45130"/>
    <lineage>
        <taxon>Eukaryota</taxon>
        <taxon>Fungi</taxon>
        <taxon>Dikarya</taxon>
        <taxon>Ascomycota</taxon>
        <taxon>Pezizomycotina</taxon>
        <taxon>Dothideomycetes</taxon>
        <taxon>Pleosporomycetidae</taxon>
        <taxon>Pleosporales</taxon>
        <taxon>Pleosporineae</taxon>
        <taxon>Pleosporaceae</taxon>
        <taxon>Bipolaris</taxon>
    </lineage>
</organism>
<accession>A0A8H5ZGV9</accession>
<sequence length="204" mass="23638">MESWELLCGKPKPANGSEHLPEFTYEPLASTQGCIRLIDILELSTDGTIIYTMKEKQFNINNGSYNALSYCWGLSRPLHRIIINNKVLYVRKHIWDLLRAIHVGQMHHIFSIASTIYAWIGNWDTRFGSAFQKLEEPNADISRICNRYLSVNTSMRHLFTRDYWSRMWIVQENILACNIRLLCGGKSSAWNTRSVSQILKTAIR</sequence>
<gene>
    <name evidence="2" type="ORF">GGP41_009146</name>
</gene>
<dbReference type="AlphaFoldDB" id="A0A8H5ZGV9"/>
<proteinExistence type="predicted"/>
<dbReference type="Pfam" id="PF06985">
    <property type="entry name" value="HET"/>
    <property type="match status" value="1"/>
</dbReference>
<evidence type="ECO:0000313" key="2">
    <source>
        <dbReference type="EMBL" id="KAF5847850.1"/>
    </source>
</evidence>
<dbReference type="EMBL" id="WNKQ01000012">
    <property type="protein sequence ID" value="KAF5847850.1"/>
    <property type="molecule type" value="Genomic_DNA"/>
</dbReference>
<dbReference type="PANTHER" id="PTHR24148:SF73">
    <property type="entry name" value="HET DOMAIN PROTEIN (AFU_ORTHOLOGUE AFUA_8G01020)"/>
    <property type="match status" value="1"/>
</dbReference>
<name>A0A8H5ZGV9_COCSA</name>
<dbReference type="PANTHER" id="PTHR24148">
    <property type="entry name" value="ANKYRIN REPEAT DOMAIN-CONTAINING PROTEIN 39 HOMOLOG-RELATED"/>
    <property type="match status" value="1"/>
</dbReference>
<feature type="domain" description="Heterokaryon incompatibility" evidence="1">
    <location>
        <begin position="100"/>
        <end position="172"/>
    </location>
</feature>
<dbReference type="InterPro" id="IPR052895">
    <property type="entry name" value="HetReg/Transcr_Mod"/>
</dbReference>